<evidence type="ECO:0000313" key="3">
    <source>
        <dbReference type="Proteomes" id="UP000623467"/>
    </source>
</evidence>
<dbReference type="Proteomes" id="UP000623467">
    <property type="component" value="Unassembled WGS sequence"/>
</dbReference>
<feature type="domain" description="Prolyl 4-hydroxylase alpha subunit Fe(2+) 2OG dioxygenase" evidence="1">
    <location>
        <begin position="135"/>
        <end position="226"/>
    </location>
</feature>
<keyword evidence="2" id="KW-0223">Dioxygenase</keyword>
<keyword evidence="2" id="KW-0560">Oxidoreductase</keyword>
<proteinExistence type="predicted"/>
<evidence type="ECO:0000259" key="1">
    <source>
        <dbReference type="Pfam" id="PF13640"/>
    </source>
</evidence>
<dbReference type="Gene3D" id="2.60.120.620">
    <property type="entry name" value="q2cbj1_9rhob like domain"/>
    <property type="match status" value="1"/>
</dbReference>
<dbReference type="PANTHER" id="PTHR33099">
    <property type="entry name" value="FE2OG DIOXYGENASE DOMAIN-CONTAINING PROTEIN"/>
    <property type="match status" value="1"/>
</dbReference>
<reference evidence="2" key="1">
    <citation type="submission" date="2020-05" db="EMBL/GenBank/DDBJ databases">
        <title>Mycena genomes resolve the evolution of fungal bioluminescence.</title>
        <authorList>
            <person name="Tsai I.J."/>
        </authorList>
    </citation>
    <scope>NUCLEOTIDE SEQUENCE</scope>
    <source>
        <strain evidence="2">160909Yilan</strain>
    </source>
</reference>
<sequence length="487" mass="53624">MSGSQSSHATDIEAQLQVLRSSLTVQVPYTGGVYPVKAEDLIIYYDSGENGSRRIDLGKATEDDLANLTATCQKATFGVGGADILDESYRKAGKMDLGKFAACFDVSGLLETVVPEILQGQSINDDKFLKAELYRLNVYGPGSFFKAHKDTPRSEDMIGSLVVVFPTIHAGGTLTLEHNGKSWVFDSAAELASSNTPSLAYIAFYSDVTHAVDPVQTGYRVTLTYNLFLADRHTATSPGQRHLPAPEQAFEDAMHTLLASPTFLPTGGFLAFGLTHQYPFPAPAKPERVNRKLVMPPTRLGSVLRLLKGSDARIRTLSEHVGLSTHVKVLYESVSESSRYGLEYVIKDGKDVLADDVLSMDHVYDEGDFSLKNAIEGFGLVVQRRPEHMEELQQKYTEYRELGYLRHAEKMVEVKAPAGEEVPVHWVTKITDLNRVDSSYLAYGNEAQIAYVYGNAALFVQVPPPRGRRPRARCARSGVEGDIPDRI</sequence>
<dbReference type="PANTHER" id="PTHR33099:SF14">
    <property type="entry name" value="PROLYL 4-HYDROXYLASE ALPHA SUBUNIT FE(2+) 2OG DIOXYGENASE DOMAIN-CONTAINING PROTEIN"/>
    <property type="match status" value="1"/>
</dbReference>
<dbReference type="GO" id="GO:0051213">
    <property type="term" value="F:dioxygenase activity"/>
    <property type="evidence" value="ECO:0007669"/>
    <property type="project" value="UniProtKB-KW"/>
</dbReference>
<name>A0A8H7CKJ8_9AGAR</name>
<dbReference type="Pfam" id="PF13640">
    <property type="entry name" value="2OG-FeII_Oxy_3"/>
    <property type="match status" value="1"/>
</dbReference>
<dbReference type="InterPro" id="IPR044862">
    <property type="entry name" value="Pro_4_hyd_alph_FE2OG_OXY"/>
</dbReference>
<accession>A0A8H7CKJ8</accession>
<keyword evidence="3" id="KW-1185">Reference proteome</keyword>
<organism evidence="2 3">
    <name type="scientific">Mycena sanguinolenta</name>
    <dbReference type="NCBI Taxonomy" id="230812"/>
    <lineage>
        <taxon>Eukaryota</taxon>
        <taxon>Fungi</taxon>
        <taxon>Dikarya</taxon>
        <taxon>Basidiomycota</taxon>
        <taxon>Agaricomycotina</taxon>
        <taxon>Agaricomycetes</taxon>
        <taxon>Agaricomycetidae</taxon>
        <taxon>Agaricales</taxon>
        <taxon>Marasmiineae</taxon>
        <taxon>Mycenaceae</taxon>
        <taxon>Mycena</taxon>
    </lineage>
</organism>
<dbReference type="EMBL" id="JACAZH010000032">
    <property type="protein sequence ID" value="KAF7338758.1"/>
    <property type="molecule type" value="Genomic_DNA"/>
</dbReference>
<dbReference type="AlphaFoldDB" id="A0A8H7CKJ8"/>
<gene>
    <name evidence="2" type="ORF">MSAN_02198200</name>
</gene>
<evidence type="ECO:0000313" key="2">
    <source>
        <dbReference type="EMBL" id="KAF7338758.1"/>
    </source>
</evidence>
<dbReference type="OrthoDB" id="27483at2759"/>
<protein>
    <submittedName>
        <fullName evidence="2">Fe2OG dioxygenase domain-containing protein</fullName>
    </submittedName>
</protein>
<comment type="caution">
    <text evidence="2">The sequence shown here is derived from an EMBL/GenBank/DDBJ whole genome shotgun (WGS) entry which is preliminary data.</text>
</comment>